<protein>
    <submittedName>
        <fullName evidence="2">Unannotated protein</fullName>
    </submittedName>
</protein>
<dbReference type="EMBL" id="CAFBLP010000050">
    <property type="protein sequence ID" value="CAB4884387.1"/>
    <property type="molecule type" value="Genomic_DNA"/>
</dbReference>
<evidence type="ECO:0000256" key="1">
    <source>
        <dbReference type="SAM" id="Phobius"/>
    </source>
</evidence>
<name>A0A6J7ELW9_9ZZZZ</name>
<evidence type="ECO:0000313" key="2">
    <source>
        <dbReference type="EMBL" id="CAB4884387.1"/>
    </source>
</evidence>
<keyword evidence="1" id="KW-0472">Membrane</keyword>
<feature type="transmembrane region" description="Helical" evidence="1">
    <location>
        <begin position="14"/>
        <end position="37"/>
    </location>
</feature>
<keyword evidence="1" id="KW-1133">Transmembrane helix</keyword>
<keyword evidence="1" id="KW-0812">Transmembrane</keyword>
<accession>A0A6J7ELW9</accession>
<proteinExistence type="predicted"/>
<dbReference type="AlphaFoldDB" id="A0A6J7ELW9"/>
<organism evidence="2">
    <name type="scientific">freshwater metagenome</name>
    <dbReference type="NCBI Taxonomy" id="449393"/>
    <lineage>
        <taxon>unclassified sequences</taxon>
        <taxon>metagenomes</taxon>
        <taxon>ecological metagenomes</taxon>
    </lineage>
</organism>
<reference evidence="2" key="1">
    <citation type="submission" date="2020-05" db="EMBL/GenBank/DDBJ databases">
        <authorList>
            <person name="Chiriac C."/>
            <person name="Salcher M."/>
            <person name="Ghai R."/>
            <person name="Kavagutti S V."/>
        </authorList>
    </citation>
    <scope>NUCLEOTIDE SEQUENCE</scope>
</reference>
<sequence>MTTVRTRRHDRGQALPLVMITVVLVMTLGWGVGTLALQAAQRSAAQNAADAAALAAQFGGADVAGRAAALNGARIISYSETTDGGVRTIRVTTQVGEQRAVAQASNAP</sequence>
<gene>
    <name evidence="2" type="ORF">UFOPK3376_01924</name>
</gene>